<dbReference type="Proteomes" id="UP000199128">
    <property type="component" value="Unassembled WGS sequence"/>
</dbReference>
<dbReference type="InterPro" id="IPR011059">
    <property type="entry name" value="Metal-dep_hydrolase_composite"/>
</dbReference>
<dbReference type="Gene3D" id="2.30.40.10">
    <property type="entry name" value="Urease, subunit C, domain 1"/>
    <property type="match status" value="1"/>
</dbReference>
<dbReference type="InterPro" id="IPR032466">
    <property type="entry name" value="Metal_Hydrolase"/>
</dbReference>
<dbReference type="SUPFAM" id="SSF51556">
    <property type="entry name" value="Metallo-dependent hydrolases"/>
    <property type="match status" value="1"/>
</dbReference>
<dbReference type="Gene3D" id="3.10.310.70">
    <property type="match status" value="1"/>
</dbReference>
<protein>
    <recommendedName>
        <fullName evidence="1">Amidohydrolase 3 domain-containing protein</fullName>
    </recommendedName>
</protein>
<dbReference type="AlphaFoldDB" id="A0A1H9PF54"/>
<accession>A0A1H9PF54</accession>
<feature type="domain" description="Amidohydrolase 3" evidence="1">
    <location>
        <begin position="53"/>
        <end position="518"/>
    </location>
</feature>
<dbReference type="RefSeq" id="WP_091008732.1">
    <property type="nucleotide sequence ID" value="NZ_FOGP01000003.1"/>
</dbReference>
<name>A0A1H9PF54_9ACTN</name>
<reference evidence="3" key="1">
    <citation type="submission" date="2016-10" db="EMBL/GenBank/DDBJ databases">
        <authorList>
            <person name="Varghese N."/>
            <person name="Submissions S."/>
        </authorList>
    </citation>
    <scope>NUCLEOTIDE SEQUENCE [LARGE SCALE GENOMIC DNA]</scope>
    <source>
        <strain evidence="3">KHGC19</strain>
    </source>
</reference>
<evidence type="ECO:0000313" key="2">
    <source>
        <dbReference type="EMBL" id="SER46767.1"/>
    </source>
</evidence>
<proteinExistence type="predicted"/>
<evidence type="ECO:0000259" key="1">
    <source>
        <dbReference type="Pfam" id="PF07969"/>
    </source>
</evidence>
<dbReference type="Gene3D" id="3.20.20.140">
    <property type="entry name" value="Metal-dependent hydrolases"/>
    <property type="match status" value="1"/>
</dbReference>
<dbReference type="GO" id="GO:0016810">
    <property type="term" value="F:hydrolase activity, acting on carbon-nitrogen (but not peptide) bonds"/>
    <property type="evidence" value="ECO:0007669"/>
    <property type="project" value="InterPro"/>
</dbReference>
<dbReference type="EMBL" id="FOGP01000003">
    <property type="protein sequence ID" value="SER46767.1"/>
    <property type="molecule type" value="Genomic_DNA"/>
</dbReference>
<dbReference type="SUPFAM" id="SSF51338">
    <property type="entry name" value="Composite domain of metallo-dependent hydrolases"/>
    <property type="match status" value="1"/>
</dbReference>
<dbReference type="PANTHER" id="PTHR22642:SF2">
    <property type="entry name" value="PROTEIN LONG AFTER FAR-RED 3"/>
    <property type="match status" value="1"/>
</dbReference>
<dbReference type="InterPro" id="IPR013108">
    <property type="entry name" value="Amidohydro_3"/>
</dbReference>
<dbReference type="Pfam" id="PF07969">
    <property type="entry name" value="Amidohydro_3"/>
    <property type="match status" value="1"/>
</dbReference>
<evidence type="ECO:0000313" key="3">
    <source>
        <dbReference type="Proteomes" id="UP000199128"/>
    </source>
</evidence>
<sequence length="522" mass="58684">MQDRPDSLVILSRNVFPATGTDSFDGFVATRANRIVAVGPRKDADPYVSSATRVFDAGKRTVLPGMTDNHTFFTGWALLSLGCDLSREHDVSSALAALLAYERTLDDGQPLFAHGWNAESFLADDSFDEDAILDATFPDRPVVAFSDGRDCCWMNRAARERYGFTPQECYAEKIWRMMRDYLADPRMRSLYRLYMRMLNSRGITQIKEMAFDDYYGFVDVMEAMEKSDELTVRVSMMSQPVGRPMDLEHGRRMSERLQGPFLSFGGFNRMTDRSIASGMAELKEPYLDRPNCCCGEPVEWDLIESELMEADREGFRYSLHCQGDAAVAHVVGLYERCARGSDGRLLRRHAITDVELSDPKDLVRLGELGGICEVYPQIQSLDRKADLLEMVERKVGLERFGHYWQRRQMWDAGCVVVGDTDLPLMLPSIGESIYCGCGGHFDDGDTARLENMLTVPEMLLSWTANGAYDCCSEDRLGTLEPGKLADIVVLERDVLHADPATVRDVNAVLTVSDGRVVFDRMG</sequence>
<dbReference type="PANTHER" id="PTHR22642">
    <property type="entry name" value="IMIDAZOLONEPROPIONASE"/>
    <property type="match status" value="1"/>
</dbReference>
<organism evidence="2 3">
    <name type="scientific">Parafannyhessea umbonata</name>
    <dbReference type="NCBI Taxonomy" id="604330"/>
    <lineage>
        <taxon>Bacteria</taxon>
        <taxon>Bacillati</taxon>
        <taxon>Actinomycetota</taxon>
        <taxon>Coriobacteriia</taxon>
        <taxon>Coriobacteriales</taxon>
        <taxon>Atopobiaceae</taxon>
        <taxon>Parafannyhessea</taxon>
    </lineage>
</organism>
<gene>
    <name evidence="2" type="ORF">SAMN05216446_0909</name>
</gene>